<dbReference type="PROSITE" id="PS01036">
    <property type="entry name" value="HSP70_3"/>
    <property type="match status" value="1"/>
</dbReference>
<dbReference type="EMBL" id="BMCP01000002">
    <property type="protein sequence ID" value="GGE39752.1"/>
    <property type="molecule type" value="Genomic_DNA"/>
</dbReference>
<dbReference type="Pfam" id="PF00012">
    <property type="entry name" value="HSP70"/>
    <property type="match status" value="2"/>
</dbReference>
<dbReference type="InterPro" id="IPR042054">
    <property type="entry name" value="YegD-like"/>
</dbReference>
<keyword evidence="2" id="KW-0547">Nucleotide-binding</keyword>
<name>A0A8J2VS64_9RHOB</name>
<dbReference type="GO" id="GO:0140662">
    <property type="term" value="F:ATP-dependent protein folding chaperone"/>
    <property type="evidence" value="ECO:0007669"/>
    <property type="project" value="InterPro"/>
</dbReference>
<gene>
    <name evidence="4" type="ORF">GCM10007276_16360</name>
</gene>
<dbReference type="InterPro" id="IPR018181">
    <property type="entry name" value="Heat_shock_70_CS"/>
</dbReference>
<proteinExistence type="inferred from homology"/>
<sequence length="419" mass="45642">MSHISAGIDFGTSNSTVGLTAQGSTRLVPLEGGHSVMPSALFFNFDDDCSYFGRSAVAHYTDGVDGRLMRALKSVLGTSLIGEKTRVKARTLTFSQILAIYIGHLKKRLEQESGCEVADVVLGRPVHFVDEDEAADRKAQDELEKAALSQGFRNILFQYEPIAAALSYEQRVTREELALVVDIGGGTSDFSIVRVSPERAKASERKNDILANTGVHIGGTDFDRQLSMAQVMPHFGYGTRTKDGKRELPSGPYFDLATWQMINMLYNNKAMAELREIRYEAAEPGLVDRIIAVVEQRRGHELAGRVEEAKIKLSEESEIKLALPFLSDLAPITLTRETFDTAIARSVGRIRTTIAATVEAAGVAPDRIGTVFFTGGSTGIPLVRRAVLEFFPGAAVVDGDMFGSVGFGLALDASRRFRS</sequence>
<dbReference type="SUPFAM" id="SSF53067">
    <property type="entry name" value="Actin-like ATPase domain"/>
    <property type="match status" value="2"/>
</dbReference>
<evidence type="ECO:0000256" key="1">
    <source>
        <dbReference type="ARBA" id="ARBA00007381"/>
    </source>
</evidence>
<dbReference type="PROSITE" id="PS00329">
    <property type="entry name" value="HSP70_2"/>
    <property type="match status" value="1"/>
</dbReference>
<comment type="caution">
    <text evidence="4">The sequence shown here is derived from an EMBL/GenBank/DDBJ whole genome shotgun (WGS) entry which is preliminary data.</text>
</comment>
<protein>
    <submittedName>
        <fullName evidence="4">Heat-shock protein</fullName>
    </submittedName>
</protein>
<dbReference type="Proteomes" id="UP000602745">
    <property type="component" value="Unassembled WGS sequence"/>
</dbReference>
<evidence type="ECO:0000256" key="3">
    <source>
        <dbReference type="ARBA" id="ARBA00022840"/>
    </source>
</evidence>
<evidence type="ECO:0000256" key="2">
    <source>
        <dbReference type="ARBA" id="ARBA00022741"/>
    </source>
</evidence>
<keyword evidence="3" id="KW-0067">ATP-binding</keyword>
<dbReference type="PANTHER" id="PTHR19375">
    <property type="entry name" value="HEAT SHOCK PROTEIN 70KDA"/>
    <property type="match status" value="1"/>
</dbReference>
<dbReference type="InterPro" id="IPR013126">
    <property type="entry name" value="Hsp_70_fam"/>
</dbReference>
<dbReference type="AlphaFoldDB" id="A0A8J2VS64"/>
<dbReference type="InterPro" id="IPR043129">
    <property type="entry name" value="ATPase_NBD"/>
</dbReference>
<evidence type="ECO:0000313" key="4">
    <source>
        <dbReference type="EMBL" id="GGE39752.1"/>
    </source>
</evidence>
<dbReference type="RefSeq" id="WP_188409271.1">
    <property type="nucleotide sequence ID" value="NZ_BMCP01000002.1"/>
</dbReference>
<dbReference type="Gene3D" id="3.90.640.10">
    <property type="entry name" value="Actin, Chain A, domain 4"/>
    <property type="match status" value="2"/>
</dbReference>
<reference evidence="4" key="2">
    <citation type="submission" date="2020-09" db="EMBL/GenBank/DDBJ databases">
        <authorList>
            <person name="Sun Q."/>
            <person name="Sedlacek I."/>
        </authorList>
    </citation>
    <scope>NUCLEOTIDE SEQUENCE</scope>
    <source>
        <strain evidence="4">CCM 7684</strain>
    </source>
</reference>
<keyword evidence="5" id="KW-1185">Reference proteome</keyword>
<dbReference type="CDD" id="cd10231">
    <property type="entry name" value="ASKHA_NBD_HSP70_YegD-like"/>
    <property type="match status" value="1"/>
</dbReference>
<dbReference type="Gene3D" id="3.30.420.40">
    <property type="match status" value="3"/>
</dbReference>
<accession>A0A8J2VS64</accession>
<evidence type="ECO:0000313" key="5">
    <source>
        <dbReference type="Proteomes" id="UP000602745"/>
    </source>
</evidence>
<organism evidence="4 5">
    <name type="scientific">Agaricicola taiwanensis</name>
    <dbReference type="NCBI Taxonomy" id="591372"/>
    <lineage>
        <taxon>Bacteria</taxon>
        <taxon>Pseudomonadati</taxon>
        <taxon>Pseudomonadota</taxon>
        <taxon>Alphaproteobacteria</taxon>
        <taxon>Rhodobacterales</taxon>
        <taxon>Paracoccaceae</taxon>
        <taxon>Agaricicola</taxon>
    </lineage>
</organism>
<reference evidence="4" key="1">
    <citation type="journal article" date="2014" name="Int. J. Syst. Evol. Microbiol.">
        <title>Complete genome sequence of Corynebacterium casei LMG S-19264T (=DSM 44701T), isolated from a smear-ripened cheese.</title>
        <authorList>
            <consortium name="US DOE Joint Genome Institute (JGI-PGF)"/>
            <person name="Walter F."/>
            <person name="Albersmeier A."/>
            <person name="Kalinowski J."/>
            <person name="Ruckert C."/>
        </authorList>
    </citation>
    <scope>NUCLEOTIDE SEQUENCE</scope>
    <source>
        <strain evidence="4">CCM 7684</strain>
    </source>
</reference>
<comment type="similarity">
    <text evidence="1">Belongs to the heat shock protein 70 family.</text>
</comment>
<dbReference type="GO" id="GO:0005524">
    <property type="term" value="F:ATP binding"/>
    <property type="evidence" value="ECO:0007669"/>
    <property type="project" value="UniProtKB-KW"/>
</dbReference>